<dbReference type="PRINTS" id="PR00069">
    <property type="entry name" value="ALDKETRDTASE"/>
</dbReference>
<name>A0ABR3JSD1_9AGAR</name>
<dbReference type="InterPro" id="IPR036812">
    <property type="entry name" value="NAD(P)_OxRdtase_dom_sf"/>
</dbReference>
<dbReference type="InterPro" id="IPR020471">
    <property type="entry name" value="AKR"/>
</dbReference>
<evidence type="ECO:0000259" key="2">
    <source>
        <dbReference type="Pfam" id="PF00248"/>
    </source>
</evidence>
<feature type="domain" description="NADP-dependent oxidoreductase" evidence="2">
    <location>
        <begin position="18"/>
        <end position="314"/>
    </location>
</feature>
<dbReference type="Gene3D" id="3.20.20.100">
    <property type="entry name" value="NADP-dependent oxidoreductase domain"/>
    <property type="match status" value="1"/>
</dbReference>
<keyword evidence="1" id="KW-0560">Oxidoreductase</keyword>
<dbReference type="SUPFAM" id="SSF51430">
    <property type="entry name" value="NAD(P)-linked oxidoreductase"/>
    <property type="match status" value="1"/>
</dbReference>
<dbReference type="Pfam" id="PF00248">
    <property type="entry name" value="Aldo_ket_red"/>
    <property type="match status" value="1"/>
</dbReference>
<dbReference type="Proteomes" id="UP001556367">
    <property type="component" value="Unassembled WGS sequence"/>
</dbReference>
<evidence type="ECO:0000313" key="4">
    <source>
        <dbReference type="Proteomes" id="UP001556367"/>
    </source>
</evidence>
<dbReference type="PANTHER" id="PTHR43625">
    <property type="entry name" value="AFLATOXIN B1 ALDEHYDE REDUCTASE"/>
    <property type="match status" value="1"/>
</dbReference>
<sequence length="342" mass="37539">MPLATPARKVGSTSVSAIGFGSMTLAMDYSPGVAIPSDEERFKFLDRAYENGCTFWDTADIYGDSEELIGKWFKNTGKRDEVFLATKFGLRSPSGKPADGDPEYVKAAFEKSLKKLGVDYVDLYYLHRPDPTVPIERTIEAMAELVKAGKVKYLGISECSATTLRRAHSVHPISAIQIEYSPFILDIENEGLGLLKAARELGVTVVAYSPLGRGLLTGQIRSHSDLDPKDWRINVPRFSEKNFPNIIRLMEGMEKIGARHGATPGQVSLAWLLAQGQDIIPIPGTKKVKYLESNLGAANVKLTPEEVKEVRELAEQAEKAVAGAPRYPPGMAELLFVDTPEL</sequence>
<dbReference type="EMBL" id="JASNQZ010000003">
    <property type="protein sequence ID" value="KAL0958696.1"/>
    <property type="molecule type" value="Genomic_DNA"/>
</dbReference>
<evidence type="ECO:0000256" key="1">
    <source>
        <dbReference type="ARBA" id="ARBA00023002"/>
    </source>
</evidence>
<dbReference type="PANTHER" id="PTHR43625:SF40">
    <property type="entry name" value="ALDO-KETO REDUCTASE YAKC [NADP(+)]"/>
    <property type="match status" value="1"/>
</dbReference>
<gene>
    <name evidence="3" type="ORF">HGRIS_014028</name>
</gene>
<dbReference type="InterPro" id="IPR023210">
    <property type="entry name" value="NADP_OxRdtase_dom"/>
</dbReference>
<keyword evidence="4" id="KW-1185">Reference proteome</keyword>
<protein>
    <recommendedName>
        <fullName evidence="2">NADP-dependent oxidoreductase domain-containing protein</fullName>
    </recommendedName>
</protein>
<organism evidence="3 4">
    <name type="scientific">Hohenbuehelia grisea</name>
    <dbReference type="NCBI Taxonomy" id="104357"/>
    <lineage>
        <taxon>Eukaryota</taxon>
        <taxon>Fungi</taxon>
        <taxon>Dikarya</taxon>
        <taxon>Basidiomycota</taxon>
        <taxon>Agaricomycotina</taxon>
        <taxon>Agaricomycetes</taxon>
        <taxon>Agaricomycetidae</taxon>
        <taxon>Agaricales</taxon>
        <taxon>Pleurotineae</taxon>
        <taxon>Pleurotaceae</taxon>
        <taxon>Hohenbuehelia</taxon>
    </lineage>
</organism>
<reference evidence="4" key="1">
    <citation type="submission" date="2024-06" db="EMBL/GenBank/DDBJ databases">
        <title>Multi-omics analyses provide insights into the biosynthesis of the anticancer antibiotic pleurotin in Hohenbuehelia grisea.</title>
        <authorList>
            <person name="Weaver J.A."/>
            <person name="Alberti F."/>
        </authorList>
    </citation>
    <scope>NUCLEOTIDE SEQUENCE [LARGE SCALE GENOMIC DNA]</scope>
    <source>
        <strain evidence="4">T-177</strain>
    </source>
</reference>
<comment type="caution">
    <text evidence="3">The sequence shown here is derived from an EMBL/GenBank/DDBJ whole genome shotgun (WGS) entry which is preliminary data.</text>
</comment>
<dbReference type="InterPro" id="IPR050791">
    <property type="entry name" value="Aldo-Keto_reductase"/>
</dbReference>
<proteinExistence type="predicted"/>
<evidence type="ECO:0000313" key="3">
    <source>
        <dbReference type="EMBL" id="KAL0958696.1"/>
    </source>
</evidence>
<accession>A0ABR3JSD1</accession>